<evidence type="ECO:0000313" key="1">
    <source>
        <dbReference type="EMBL" id="QTA86474.1"/>
    </source>
</evidence>
<keyword evidence="2" id="KW-1185">Reference proteome</keyword>
<name>A0A975GMA4_9BACT</name>
<organism evidence="1 2">
    <name type="scientific">Desulfonema magnum</name>
    <dbReference type="NCBI Taxonomy" id="45655"/>
    <lineage>
        <taxon>Bacteria</taxon>
        <taxon>Pseudomonadati</taxon>
        <taxon>Thermodesulfobacteriota</taxon>
        <taxon>Desulfobacteria</taxon>
        <taxon>Desulfobacterales</taxon>
        <taxon>Desulfococcaceae</taxon>
        <taxon>Desulfonema</taxon>
    </lineage>
</organism>
<dbReference type="Proteomes" id="UP000663722">
    <property type="component" value="Chromosome"/>
</dbReference>
<protein>
    <submittedName>
        <fullName evidence="1">Uncharacterized protein</fullName>
    </submittedName>
</protein>
<accession>A0A975GMA4</accession>
<gene>
    <name evidence="1" type="ORF">dnm_024970</name>
</gene>
<evidence type="ECO:0000313" key="2">
    <source>
        <dbReference type="Proteomes" id="UP000663722"/>
    </source>
</evidence>
<sequence>MHQIETFFRTSKLFSGVQKTASLYFCTPFVPKIFRSAEFGNISDVRKSVYLAKLKVWHSE</sequence>
<dbReference type="AlphaFoldDB" id="A0A975GMA4"/>
<proteinExistence type="predicted"/>
<reference evidence="1" key="1">
    <citation type="journal article" date="2021" name="Microb. Physiol.">
        <title>Proteogenomic Insights into the Physiology of Marine, Sulfate-Reducing, Filamentous Desulfonema limicola and Desulfonema magnum.</title>
        <authorList>
            <person name="Schnaars V."/>
            <person name="Wohlbrand L."/>
            <person name="Scheve S."/>
            <person name="Hinrichs C."/>
            <person name="Reinhardt R."/>
            <person name="Rabus R."/>
        </authorList>
    </citation>
    <scope>NUCLEOTIDE SEQUENCE</scope>
    <source>
        <strain evidence="1">4be13</strain>
    </source>
</reference>
<dbReference type="EMBL" id="CP061800">
    <property type="protein sequence ID" value="QTA86474.1"/>
    <property type="molecule type" value="Genomic_DNA"/>
</dbReference>
<dbReference type="KEGG" id="dmm:dnm_024970"/>